<name>A0A9Q1IWY9_SYNKA</name>
<protein>
    <submittedName>
        <fullName evidence="2">Uncharacterized protein</fullName>
    </submittedName>
</protein>
<feature type="compositionally biased region" description="Polar residues" evidence="1">
    <location>
        <begin position="41"/>
        <end position="51"/>
    </location>
</feature>
<dbReference type="Proteomes" id="UP001152622">
    <property type="component" value="Chromosome 6"/>
</dbReference>
<accession>A0A9Q1IWY9</accession>
<feature type="region of interest" description="Disordered" evidence="1">
    <location>
        <begin position="31"/>
        <end position="136"/>
    </location>
</feature>
<evidence type="ECO:0000256" key="1">
    <source>
        <dbReference type="SAM" id="MobiDB-lite"/>
    </source>
</evidence>
<keyword evidence="3" id="KW-1185">Reference proteome</keyword>
<gene>
    <name evidence="2" type="ORF">SKAU_G00187970</name>
</gene>
<evidence type="ECO:0000313" key="2">
    <source>
        <dbReference type="EMBL" id="KAJ8356003.1"/>
    </source>
</evidence>
<sequence length="136" mass="15374">MNAREIPTPRRRALRRFLCYFSVSQRSRGFNKSLIPGRSRLSYSPTRPSSRTQERTGCVSHTLHRQTHRSHYSSAHQNRPLGEPFLPAGAGPVSRSALSERKRQPAWGPPSAWRRHPALNPQEALRPPFPTAGMNG</sequence>
<organism evidence="2 3">
    <name type="scientific">Synaphobranchus kaupii</name>
    <name type="common">Kaup's arrowtooth eel</name>
    <dbReference type="NCBI Taxonomy" id="118154"/>
    <lineage>
        <taxon>Eukaryota</taxon>
        <taxon>Metazoa</taxon>
        <taxon>Chordata</taxon>
        <taxon>Craniata</taxon>
        <taxon>Vertebrata</taxon>
        <taxon>Euteleostomi</taxon>
        <taxon>Actinopterygii</taxon>
        <taxon>Neopterygii</taxon>
        <taxon>Teleostei</taxon>
        <taxon>Anguilliformes</taxon>
        <taxon>Synaphobranchidae</taxon>
        <taxon>Synaphobranchus</taxon>
    </lineage>
</organism>
<feature type="compositionally biased region" description="Basic residues" evidence="1">
    <location>
        <begin position="62"/>
        <end position="71"/>
    </location>
</feature>
<dbReference type="EMBL" id="JAINUF010000006">
    <property type="protein sequence ID" value="KAJ8356003.1"/>
    <property type="molecule type" value="Genomic_DNA"/>
</dbReference>
<comment type="caution">
    <text evidence="2">The sequence shown here is derived from an EMBL/GenBank/DDBJ whole genome shotgun (WGS) entry which is preliminary data.</text>
</comment>
<dbReference type="AlphaFoldDB" id="A0A9Q1IWY9"/>
<evidence type="ECO:0000313" key="3">
    <source>
        <dbReference type="Proteomes" id="UP001152622"/>
    </source>
</evidence>
<proteinExistence type="predicted"/>
<reference evidence="2" key="1">
    <citation type="journal article" date="2023" name="Science">
        <title>Genome structures resolve the early diversification of teleost fishes.</title>
        <authorList>
            <person name="Parey E."/>
            <person name="Louis A."/>
            <person name="Montfort J."/>
            <person name="Bouchez O."/>
            <person name="Roques C."/>
            <person name="Iampietro C."/>
            <person name="Lluch J."/>
            <person name="Castinel A."/>
            <person name="Donnadieu C."/>
            <person name="Desvignes T."/>
            <person name="Floi Bucao C."/>
            <person name="Jouanno E."/>
            <person name="Wen M."/>
            <person name="Mejri S."/>
            <person name="Dirks R."/>
            <person name="Jansen H."/>
            <person name="Henkel C."/>
            <person name="Chen W.J."/>
            <person name="Zahm M."/>
            <person name="Cabau C."/>
            <person name="Klopp C."/>
            <person name="Thompson A.W."/>
            <person name="Robinson-Rechavi M."/>
            <person name="Braasch I."/>
            <person name="Lecointre G."/>
            <person name="Bobe J."/>
            <person name="Postlethwait J.H."/>
            <person name="Berthelot C."/>
            <person name="Roest Crollius H."/>
            <person name="Guiguen Y."/>
        </authorList>
    </citation>
    <scope>NUCLEOTIDE SEQUENCE</scope>
    <source>
        <strain evidence="2">WJC10195</strain>
    </source>
</reference>